<dbReference type="Proteomes" id="UP000255165">
    <property type="component" value="Unassembled WGS sequence"/>
</dbReference>
<dbReference type="EMBL" id="QKWJ01000055">
    <property type="protein sequence ID" value="RDK06745.1"/>
    <property type="molecule type" value="Genomic_DNA"/>
</dbReference>
<accession>A0A370NMB2</accession>
<evidence type="ECO:0000313" key="2">
    <source>
        <dbReference type="Proteomes" id="UP000255165"/>
    </source>
</evidence>
<dbReference type="Pfam" id="PF11746">
    <property type="entry name" value="DUF3303"/>
    <property type="match status" value="1"/>
</dbReference>
<protein>
    <recommendedName>
        <fullName evidence="3">DUF3303 domain-containing protein</fullName>
    </recommendedName>
</protein>
<comment type="caution">
    <text evidence="1">The sequence shown here is derived from an EMBL/GenBank/DDBJ whole genome shotgun (WGS) entry which is preliminary data.</text>
</comment>
<sequence>MKFMLTFAWAPNTQTRAAAIERFLAMGGLPPEGVRLLGRWTQTDLSGGFDLLETDDPKKLTEFALQWSDLMRLTITPVIEDQELGEVLGRVVK</sequence>
<evidence type="ECO:0000313" key="1">
    <source>
        <dbReference type="EMBL" id="RDK06745.1"/>
    </source>
</evidence>
<dbReference type="RefSeq" id="WP_115214823.1">
    <property type="nucleotide sequence ID" value="NZ_QKWJ01000055.1"/>
</dbReference>
<proteinExistence type="predicted"/>
<name>A0A370NMB2_9BURK</name>
<gene>
    <name evidence="1" type="ORF">DN412_29595</name>
</gene>
<dbReference type="InterPro" id="IPR021734">
    <property type="entry name" value="DUF3303"/>
</dbReference>
<dbReference type="AlphaFoldDB" id="A0A370NMB2"/>
<evidence type="ECO:0008006" key="3">
    <source>
        <dbReference type="Google" id="ProtNLM"/>
    </source>
</evidence>
<organism evidence="1 2">
    <name type="scientific">Cupriavidus lacunae</name>
    <dbReference type="NCBI Taxonomy" id="2666307"/>
    <lineage>
        <taxon>Bacteria</taxon>
        <taxon>Pseudomonadati</taxon>
        <taxon>Pseudomonadota</taxon>
        <taxon>Betaproteobacteria</taxon>
        <taxon>Burkholderiales</taxon>
        <taxon>Burkholderiaceae</taxon>
        <taxon>Cupriavidus</taxon>
    </lineage>
</organism>
<keyword evidence="2" id="KW-1185">Reference proteome</keyword>
<reference evidence="2" key="1">
    <citation type="submission" date="2018-06" db="EMBL/GenBank/DDBJ databases">
        <authorList>
            <person name="Feng T."/>
            <person name="Jeon C.O."/>
        </authorList>
    </citation>
    <scope>NUCLEOTIDE SEQUENCE [LARGE SCALE GENOMIC DNA]</scope>
    <source>
        <strain evidence="2">S23</strain>
    </source>
</reference>